<evidence type="ECO:0000313" key="2">
    <source>
        <dbReference type="EMBL" id="OBP71543.1"/>
    </source>
</evidence>
<name>A0A1A5HWZ7_RHILI</name>
<sequence length="134" mass="13957">MSIGIWGMSMRGFGLSVAMTLVLAAGQASAASIDLSKPYGDKYGCINRNGQEVAADQMLLLTDKELITAASACTFTKTQAQADGSLVVTATCEAEGEEGQAPTNFTIKRSAKNAKKLTIADADGNVMGEVSRCK</sequence>
<proteinExistence type="predicted"/>
<comment type="caution">
    <text evidence="2">The sequence shown here is derived from an EMBL/GenBank/DDBJ whole genome shotgun (WGS) entry which is preliminary data.</text>
</comment>
<gene>
    <name evidence="2" type="ORF">BAE39_21560</name>
</gene>
<dbReference type="AlphaFoldDB" id="A0A1A5HWZ7"/>
<reference evidence="3" key="1">
    <citation type="submission" date="2016-06" db="EMBL/GenBank/DDBJ databases">
        <title>NZP2037 Pacbio-Illumina hybrid assembly.</title>
        <authorList>
            <person name="Ramsay J.P."/>
        </authorList>
    </citation>
    <scope>NUCLEOTIDE SEQUENCE [LARGE SCALE GENOMIC DNA]</scope>
    <source>
        <strain evidence="3">R7ANS::ICEMlSym2042</strain>
    </source>
</reference>
<keyword evidence="1" id="KW-0732">Signal</keyword>
<organism evidence="2 3">
    <name type="scientific">Rhizobium loti</name>
    <name type="common">Mesorhizobium loti</name>
    <dbReference type="NCBI Taxonomy" id="381"/>
    <lineage>
        <taxon>Bacteria</taxon>
        <taxon>Pseudomonadati</taxon>
        <taxon>Pseudomonadota</taxon>
        <taxon>Alphaproteobacteria</taxon>
        <taxon>Hyphomicrobiales</taxon>
        <taxon>Phyllobacteriaceae</taxon>
        <taxon>Mesorhizobium</taxon>
    </lineage>
</organism>
<accession>A0A1A5HWZ7</accession>
<evidence type="ECO:0000313" key="3">
    <source>
        <dbReference type="Proteomes" id="UP000093748"/>
    </source>
</evidence>
<feature type="chain" id="PRO_5009826969" description="DUF3617 family protein" evidence="1">
    <location>
        <begin position="31"/>
        <end position="134"/>
    </location>
</feature>
<dbReference type="EMBL" id="LZTJ01000032">
    <property type="protein sequence ID" value="OBP71543.1"/>
    <property type="molecule type" value="Genomic_DNA"/>
</dbReference>
<protein>
    <recommendedName>
        <fullName evidence="4">DUF3617 family protein</fullName>
    </recommendedName>
</protein>
<evidence type="ECO:0008006" key="4">
    <source>
        <dbReference type="Google" id="ProtNLM"/>
    </source>
</evidence>
<feature type="signal peptide" evidence="1">
    <location>
        <begin position="1"/>
        <end position="30"/>
    </location>
</feature>
<dbReference type="OrthoDB" id="8099371at2"/>
<dbReference type="Proteomes" id="UP000093748">
    <property type="component" value="Unassembled WGS sequence"/>
</dbReference>
<evidence type="ECO:0000256" key="1">
    <source>
        <dbReference type="SAM" id="SignalP"/>
    </source>
</evidence>